<dbReference type="Pfam" id="PF00501">
    <property type="entry name" value="AMP-binding"/>
    <property type="match status" value="1"/>
</dbReference>
<dbReference type="InterPro" id="IPR057737">
    <property type="entry name" value="Condensation_MtbB-like"/>
</dbReference>
<comment type="similarity">
    <text evidence="3">Belongs to the ATP-dependent AMP-binding enzyme family. MbtB subfamily.</text>
</comment>
<dbReference type="InterPro" id="IPR020845">
    <property type="entry name" value="AMP-binding_CS"/>
</dbReference>
<dbReference type="RefSeq" id="WP_193485616.1">
    <property type="nucleotide sequence ID" value="NZ_BAAASK010000015.1"/>
</dbReference>
<dbReference type="InterPro" id="IPR029058">
    <property type="entry name" value="AB_hydrolase_fold"/>
</dbReference>
<evidence type="ECO:0000256" key="3">
    <source>
        <dbReference type="ARBA" id="ARBA00007380"/>
    </source>
</evidence>
<comment type="pathway">
    <text evidence="2">Siderophore biosynthesis; mycobactin biosynthesis.</text>
</comment>
<dbReference type="InterPro" id="IPR000873">
    <property type="entry name" value="AMP-dep_synth/lig_dom"/>
</dbReference>
<keyword evidence="5" id="KW-0596">Phosphopantetheine</keyword>
<dbReference type="Gene3D" id="3.30.300.30">
    <property type="match status" value="1"/>
</dbReference>
<dbReference type="SUPFAM" id="SSF52777">
    <property type="entry name" value="CoA-dependent acyltransferases"/>
    <property type="match status" value="2"/>
</dbReference>
<dbReference type="PROSITE" id="PS50075">
    <property type="entry name" value="CARRIER"/>
    <property type="match status" value="1"/>
</dbReference>
<dbReference type="SMART" id="SM00823">
    <property type="entry name" value="PKS_PP"/>
    <property type="match status" value="1"/>
</dbReference>
<dbReference type="Gene3D" id="3.40.50.1820">
    <property type="entry name" value="alpha/beta hydrolase"/>
    <property type="match status" value="1"/>
</dbReference>
<dbReference type="Pfam" id="PF13193">
    <property type="entry name" value="AMP-binding_C"/>
    <property type="match status" value="1"/>
</dbReference>
<dbReference type="InterPro" id="IPR020806">
    <property type="entry name" value="PKS_PP-bd"/>
</dbReference>
<dbReference type="SUPFAM" id="SSF47336">
    <property type="entry name" value="ACP-like"/>
    <property type="match status" value="1"/>
</dbReference>
<comment type="cofactor">
    <cofactor evidence="1">
        <name>pantetheine 4'-phosphate</name>
        <dbReference type="ChEBI" id="CHEBI:47942"/>
    </cofactor>
</comment>
<evidence type="ECO:0000256" key="7">
    <source>
        <dbReference type="ARBA" id="ARBA00022598"/>
    </source>
</evidence>
<evidence type="ECO:0000313" key="12">
    <source>
        <dbReference type="Proteomes" id="UP001499989"/>
    </source>
</evidence>
<keyword evidence="6" id="KW-0597">Phosphoprotein</keyword>
<dbReference type="Gene3D" id="3.30.559.30">
    <property type="entry name" value="Nonribosomal peptide synthetase, condensation domain"/>
    <property type="match status" value="1"/>
</dbReference>
<sequence>MEETQRGAGERDPLALLRELAERGVTVRARRGRLSVDAPPDAPRELLDGLTAAKEPVLAAITAHPGLPGPRVAAADPEPRPSGHPFPVTDLQSAYQVGESDFPELATPAYIAHGFEVPGLDTGRWHGALRTVLARHEMLRAAVGPDGRQRVVPLDDGWGPALVDWSHLDAAEARAAFHRERETAAALLPGLTDGPQLGCAVYSARDTAFVLLCLRLFVLDARSIGLLCRDLADAYEGRPFAEPPVAPGYFARYTEALAAHRDSQAHRNAVAHWQRRTPALPGPPTPPALSRPARARFARVRHRLPAPVWAALRERARGAGLSANSVLCAAYAEVLRRWSGRPSFTLTVLVATRAMLAAGPNGTDPAPAACVGNFGSTLLLECDGTGATFAERAEALQRRLMADLPHTWLSGVEVARRARRESPGAAVGSPFVFASGLDEAASDVLPPHLRAEGWELVFKSMHTPQVLLDHQVSEEDGELVCTFDHVAEAFPEGMVDELAAAHADLLRRLAGADAPWTAPHPPPLPGALLAARTAANRTARDLPGGGVLDGLREGAARTPDRVALHGADGRTTYREAADRVGRTAAALTASGTAPGELVGVLARKSPGQYLAALSVVAAGGAYVPLGVDWPPARLDALLARHGIGRVLADAEGARLLAELERPVHVLPLDAPGHPGEPLPLPVPAPDDLAYVIFTSGSTGTPKGVAIPHGGLLNTVQDMVERFGVGPDDRLLSLSELHFDLSAFDLFGALCAGATVVVPPCAARPDPDLWAHWVRHSGATVWNTVPALLDMLLDHLGDERAADVLGGLRLVLLSGDWIPLGLPDRVRRAAPKAEVVALGGATEASIWSNYHVVDRIDPSWKSVPYGLPLANQRYHVLDPDAGFADVPHWVPGELFIAGDGLAAAYYGQPALTAARFPTHPRTGERLYRTGDHARYRPDGTLEFLGRLDSQAKVRGYRVDLLEVEQQLAAQPGVRAAACVVTGTGAAARLIAFLVAEEGGGPGTDGEPVPGPAALRARLGTTLPSYAVPSAFHTVAALPLTANGKRDARALLALAEEHAAGAGGGDADRAAASGRAPRTERESALARLWQEVCGTAVRSVDDDFFASGGSSVSAVRLVRRIEEEFGVRLPLSSLFEASTVARQDALLDRHVDTLLVPVRPGDGAVLVLVHPVGGHLLGYRALIDALPAPYAVYGLQAPPSGRLPATLPELAARYARAVADLGRPVHLLGWSMGGVLAAETARRTDLVQPLSLTLVDSFVAATDGADLDERAAAAGFFTDYLGQRDDVAEIAVPAGHPDPFGHLAATHLPREPADALRGLYDQYRALYRLLLDHRPRPLPQDCPLLVVPAERERPDAFGGLTPLHRHPAGLVPPGARVAPLPETHYSVVRGGAARRLAELFHTRTAKGSA</sequence>
<comment type="caution">
    <text evidence="11">The sequence shown here is derived from an EMBL/GenBank/DDBJ whole genome shotgun (WGS) entry which is preliminary data.</text>
</comment>
<dbReference type="Gene3D" id="3.30.559.10">
    <property type="entry name" value="Chloramphenicol acetyltransferase-like domain"/>
    <property type="match status" value="1"/>
</dbReference>
<dbReference type="CDD" id="cd19535">
    <property type="entry name" value="Cyc_NRPS"/>
    <property type="match status" value="1"/>
</dbReference>
<dbReference type="Gene3D" id="1.10.1200.10">
    <property type="entry name" value="ACP-like"/>
    <property type="match status" value="1"/>
</dbReference>
<dbReference type="InterPro" id="IPR006162">
    <property type="entry name" value="Ppantetheine_attach_site"/>
</dbReference>
<keyword evidence="12" id="KW-1185">Reference proteome</keyword>
<reference evidence="11 12" key="1">
    <citation type="journal article" date="2019" name="Int. J. Syst. Evol. Microbiol.">
        <title>The Global Catalogue of Microorganisms (GCM) 10K type strain sequencing project: providing services to taxonomists for standard genome sequencing and annotation.</title>
        <authorList>
            <consortium name="The Broad Institute Genomics Platform"/>
            <consortium name="The Broad Institute Genome Sequencing Center for Infectious Disease"/>
            <person name="Wu L."/>
            <person name="Ma J."/>
        </authorList>
    </citation>
    <scope>NUCLEOTIDE SEQUENCE [LARGE SCALE GENOMIC DNA]</scope>
    <source>
        <strain evidence="11 12">JCM 4531</strain>
    </source>
</reference>
<dbReference type="InterPro" id="IPR045851">
    <property type="entry name" value="AMP-bd_C_sf"/>
</dbReference>
<evidence type="ECO:0000256" key="4">
    <source>
        <dbReference type="ARBA" id="ARBA00016743"/>
    </source>
</evidence>
<evidence type="ECO:0000259" key="10">
    <source>
        <dbReference type="PROSITE" id="PS50075"/>
    </source>
</evidence>
<dbReference type="InterPro" id="IPR036736">
    <property type="entry name" value="ACP-like_sf"/>
</dbReference>
<evidence type="ECO:0000256" key="5">
    <source>
        <dbReference type="ARBA" id="ARBA00022450"/>
    </source>
</evidence>
<name>A0ABN3T2L2_9ACTN</name>
<organism evidence="11 12">
    <name type="scientific">Streptomyces violaceolatus</name>
    <dbReference type="NCBI Taxonomy" id="67378"/>
    <lineage>
        <taxon>Bacteria</taxon>
        <taxon>Bacillati</taxon>
        <taxon>Actinomycetota</taxon>
        <taxon>Actinomycetes</taxon>
        <taxon>Kitasatosporales</taxon>
        <taxon>Streptomycetaceae</taxon>
        <taxon>Streptomyces</taxon>
        <taxon>Streptomyces violaceoruber group</taxon>
    </lineage>
</organism>
<dbReference type="EMBL" id="BAAASK010000015">
    <property type="protein sequence ID" value="GAA2690923.1"/>
    <property type="molecule type" value="Genomic_DNA"/>
</dbReference>
<dbReference type="Gene3D" id="2.30.38.10">
    <property type="entry name" value="Luciferase, Domain 3"/>
    <property type="match status" value="1"/>
</dbReference>
<keyword evidence="7" id="KW-0436">Ligase</keyword>
<dbReference type="PANTHER" id="PTHR45527:SF10">
    <property type="entry name" value="PYOCHELIN SYNTHASE PCHF"/>
    <property type="match status" value="1"/>
</dbReference>
<dbReference type="Gene3D" id="3.40.50.980">
    <property type="match status" value="2"/>
</dbReference>
<dbReference type="InterPro" id="IPR023213">
    <property type="entry name" value="CAT-like_dom_sf"/>
</dbReference>
<dbReference type="Pfam" id="PF00975">
    <property type="entry name" value="Thioesterase"/>
    <property type="match status" value="1"/>
</dbReference>
<evidence type="ECO:0000256" key="6">
    <source>
        <dbReference type="ARBA" id="ARBA00022553"/>
    </source>
</evidence>
<dbReference type="InterPro" id="IPR025110">
    <property type="entry name" value="AMP-bd_C"/>
</dbReference>
<dbReference type="InterPro" id="IPR001242">
    <property type="entry name" value="Condensation_dom"/>
</dbReference>
<evidence type="ECO:0000256" key="9">
    <source>
        <dbReference type="SAM" id="MobiDB-lite"/>
    </source>
</evidence>
<proteinExistence type="inferred from homology"/>
<dbReference type="SUPFAM" id="SSF56801">
    <property type="entry name" value="Acetyl-CoA synthetase-like"/>
    <property type="match status" value="1"/>
</dbReference>
<dbReference type="CDD" id="cd12114">
    <property type="entry name" value="A_NRPS_TlmIV_like"/>
    <property type="match status" value="1"/>
</dbReference>
<dbReference type="PANTHER" id="PTHR45527">
    <property type="entry name" value="NONRIBOSOMAL PEPTIDE SYNTHETASE"/>
    <property type="match status" value="1"/>
</dbReference>
<dbReference type="Proteomes" id="UP001499989">
    <property type="component" value="Unassembled WGS sequence"/>
</dbReference>
<dbReference type="PROSITE" id="PS00455">
    <property type="entry name" value="AMP_BINDING"/>
    <property type="match status" value="1"/>
</dbReference>
<dbReference type="Pfam" id="PF00550">
    <property type="entry name" value="PP-binding"/>
    <property type="match status" value="1"/>
</dbReference>
<evidence type="ECO:0000313" key="11">
    <source>
        <dbReference type="EMBL" id="GAA2690923.1"/>
    </source>
</evidence>
<feature type="region of interest" description="Disordered" evidence="9">
    <location>
        <begin position="64"/>
        <end position="83"/>
    </location>
</feature>
<dbReference type="InterPro" id="IPR009081">
    <property type="entry name" value="PP-bd_ACP"/>
</dbReference>
<accession>A0ABN3T2L2</accession>
<evidence type="ECO:0000256" key="8">
    <source>
        <dbReference type="ARBA" id="ARBA00033440"/>
    </source>
</evidence>
<dbReference type="SUPFAM" id="SSF53474">
    <property type="entry name" value="alpha/beta-Hydrolases"/>
    <property type="match status" value="1"/>
</dbReference>
<feature type="domain" description="Carrier" evidence="10">
    <location>
        <begin position="1074"/>
        <end position="1149"/>
    </location>
</feature>
<protein>
    <recommendedName>
        <fullName evidence="4">Phenyloxazoline synthase MbtB</fullName>
    </recommendedName>
    <alternativeName>
        <fullName evidence="8">Mycobactin synthetase protein B</fullName>
    </alternativeName>
</protein>
<evidence type="ECO:0000256" key="1">
    <source>
        <dbReference type="ARBA" id="ARBA00001957"/>
    </source>
</evidence>
<dbReference type="Pfam" id="PF00668">
    <property type="entry name" value="Condensation"/>
    <property type="match status" value="1"/>
</dbReference>
<dbReference type="InterPro" id="IPR010071">
    <property type="entry name" value="AA_adenyl_dom"/>
</dbReference>
<gene>
    <name evidence="11" type="ORF">GCM10010310_48080</name>
</gene>
<dbReference type="InterPro" id="IPR001031">
    <property type="entry name" value="Thioesterase"/>
</dbReference>
<dbReference type="NCBIfam" id="TIGR01733">
    <property type="entry name" value="AA-adenyl-dom"/>
    <property type="match status" value="1"/>
</dbReference>
<evidence type="ECO:0000256" key="2">
    <source>
        <dbReference type="ARBA" id="ARBA00005102"/>
    </source>
</evidence>
<dbReference type="PROSITE" id="PS00012">
    <property type="entry name" value="PHOSPHOPANTETHEINE"/>
    <property type="match status" value="1"/>
</dbReference>